<dbReference type="AlphaFoldDB" id="A0A672HBL7"/>
<evidence type="ECO:0000256" key="11">
    <source>
        <dbReference type="ARBA" id="ARBA00023180"/>
    </source>
</evidence>
<dbReference type="InterPro" id="IPR017452">
    <property type="entry name" value="GPCR_Rhodpsn_7TM"/>
</dbReference>
<reference evidence="15" key="1">
    <citation type="submission" date="2019-06" db="EMBL/GenBank/DDBJ databases">
        <authorList>
            <consortium name="Wellcome Sanger Institute Data Sharing"/>
        </authorList>
    </citation>
    <scope>NUCLEOTIDE SEQUENCE [LARGE SCALE GENOMIC DNA]</scope>
</reference>
<keyword evidence="11" id="KW-0325">Glycoprotein</keyword>
<feature type="transmembrane region" description="Helical" evidence="13">
    <location>
        <begin position="271"/>
        <end position="290"/>
    </location>
</feature>
<gene>
    <name evidence="15" type="primary">LOC115395761</name>
</gene>
<evidence type="ECO:0000256" key="2">
    <source>
        <dbReference type="ARBA" id="ARBA00022475"/>
    </source>
</evidence>
<dbReference type="FunCoup" id="A0A672HBL7">
    <property type="interactions" value="33"/>
</dbReference>
<feature type="transmembrane region" description="Helical" evidence="13">
    <location>
        <begin position="140"/>
        <end position="161"/>
    </location>
</feature>
<evidence type="ECO:0000256" key="12">
    <source>
        <dbReference type="ARBA" id="ARBA00023224"/>
    </source>
</evidence>
<dbReference type="GO" id="GO:0004930">
    <property type="term" value="F:G protein-coupled receptor activity"/>
    <property type="evidence" value="ECO:0007669"/>
    <property type="project" value="UniProtKB-KW"/>
</dbReference>
<feature type="transmembrane region" description="Helical" evidence="13">
    <location>
        <begin position="195"/>
        <end position="217"/>
    </location>
</feature>
<sequence length="325" mass="36222">MKNQTLDLDLLQLEGLKVTPETSVPAFVFLLLIYIFIVVANVGLVALISMESSLHQPMYLLFCNMSVNDVFGASTVIPRLLSDIFVSDRYITYTDCVVQTFCSHFHAATSHTVLMIMAYDRYVAVCSPLHYAAIMTGRMVVKLSTAAWSTAFVVILVLVLLDVRLSRCRRVIRNPFCDNASLFKLSCENVVINQVYGIFTAIGMLTVSVSTIMLTYLRIAIVCLSGKSNAVNGRALQTCATHLALYVVLLLSGCTIVALHRFPYLSDQRKLASIMLHVVPPALNAVIYGLQIKAVRQKIFILFTRNKMTVFQVKSKSFPWCHSSM</sequence>
<keyword evidence="12" id="KW-0807">Transducer</keyword>
<reference evidence="15" key="2">
    <citation type="submission" date="2025-08" db="UniProtKB">
        <authorList>
            <consortium name="Ensembl"/>
        </authorList>
    </citation>
    <scope>IDENTIFICATION</scope>
</reference>
<organism evidence="15 16">
    <name type="scientific">Salarias fasciatus</name>
    <name type="common">Jewelled blenny</name>
    <name type="synonym">Blennius fasciatus</name>
    <dbReference type="NCBI Taxonomy" id="181472"/>
    <lineage>
        <taxon>Eukaryota</taxon>
        <taxon>Metazoa</taxon>
        <taxon>Chordata</taxon>
        <taxon>Craniata</taxon>
        <taxon>Vertebrata</taxon>
        <taxon>Euteleostomi</taxon>
        <taxon>Actinopterygii</taxon>
        <taxon>Neopterygii</taxon>
        <taxon>Teleostei</taxon>
        <taxon>Neoteleostei</taxon>
        <taxon>Acanthomorphata</taxon>
        <taxon>Ovalentaria</taxon>
        <taxon>Blenniimorphae</taxon>
        <taxon>Blenniiformes</taxon>
        <taxon>Blennioidei</taxon>
        <taxon>Blenniidae</taxon>
        <taxon>Salariinae</taxon>
        <taxon>Salarias</taxon>
    </lineage>
</organism>
<comment type="subcellular location">
    <subcellularLocation>
        <location evidence="1">Cell membrane</location>
        <topology evidence="1">Multi-pass membrane protein</topology>
    </subcellularLocation>
</comment>
<keyword evidence="6 13" id="KW-1133">Transmembrane helix</keyword>
<dbReference type="PRINTS" id="PR00245">
    <property type="entry name" value="OLFACTORYR"/>
</dbReference>
<keyword evidence="7" id="KW-0297">G-protein coupled receptor</keyword>
<keyword evidence="10" id="KW-0675">Receptor</keyword>
<feature type="transmembrane region" description="Helical" evidence="13">
    <location>
        <begin position="238"/>
        <end position="259"/>
    </location>
</feature>
<keyword evidence="3" id="KW-0716">Sensory transduction</keyword>
<dbReference type="Gene3D" id="1.20.1070.10">
    <property type="entry name" value="Rhodopsin 7-helix transmembrane proteins"/>
    <property type="match status" value="1"/>
</dbReference>
<evidence type="ECO:0000313" key="16">
    <source>
        <dbReference type="Proteomes" id="UP000472267"/>
    </source>
</evidence>
<protein>
    <submittedName>
        <fullName evidence="15">Olfactory receptor 5F1-like</fullName>
    </submittedName>
</protein>
<reference evidence="15" key="3">
    <citation type="submission" date="2025-09" db="UniProtKB">
        <authorList>
            <consortium name="Ensembl"/>
        </authorList>
    </citation>
    <scope>IDENTIFICATION</scope>
</reference>
<dbReference type="InParanoid" id="A0A672HBL7"/>
<dbReference type="GO" id="GO:0004984">
    <property type="term" value="F:olfactory receptor activity"/>
    <property type="evidence" value="ECO:0007669"/>
    <property type="project" value="InterPro"/>
</dbReference>
<proteinExistence type="predicted"/>
<evidence type="ECO:0000256" key="10">
    <source>
        <dbReference type="ARBA" id="ARBA00023170"/>
    </source>
</evidence>
<keyword evidence="4 13" id="KW-0812">Transmembrane</keyword>
<evidence type="ECO:0000256" key="4">
    <source>
        <dbReference type="ARBA" id="ARBA00022692"/>
    </source>
</evidence>
<dbReference type="OMA" id="NAHTILM"/>
<accession>A0A672HBL7</accession>
<dbReference type="SUPFAM" id="SSF81321">
    <property type="entry name" value="Family A G protein-coupled receptor-like"/>
    <property type="match status" value="1"/>
</dbReference>
<dbReference type="InterPro" id="IPR052921">
    <property type="entry name" value="GPCR1_Superfamily_Member"/>
</dbReference>
<keyword evidence="9" id="KW-1015">Disulfide bond</keyword>
<evidence type="ECO:0000313" key="15">
    <source>
        <dbReference type="Ensembl" id="ENSSFAP00005026379.1"/>
    </source>
</evidence>
<keyword evidence="5" id="KW-0552">Olfaction</keyword>
<dbReference type="InterPro" id="IPR000725">
    <property type="entry name" value="Olfact_rcpt"/>
</dbReference>
<keyword evidence="16" id="KW-1185">Reference proteome</keyword>
<evidence type="ECO:0000256" key="5">
    <source>
        <dbReference type="ARBA" id="ARBA00022725"/>
    </source>
</evidence>
<evidence type="ECO:0000259" key="14">
    <source>
        <dbReference type="PROSITE" id="PS50262"/>
    </source>
</evidence>
<dbReference type="Ensembl" id="ENSSFAT00005027412.1">
    <property type="protein sequence ID" value="ENSSFAP00005026379.1"/>
    <property type="gene ID" value="ENSSFAG00005013525.1"/>
</dbReference>
<dbReference type="PANTHER" id="PTHR26451">
    <property type="entry name" value="G_PROTEIN_RECEP_F1_2 DOMAIN-CONTAINING PROTEIN"/>
    <property type="match status" value="1"/>
</dbReference>
<evidence type="ECO:0000256" key="7">
    <source>
        <dbReference type="ARBA" id="ARBA00023040"/>
    </source>
</evidence>
<evidence type="ECO:0000256" key="8">
    <source>
        <dbReference type="ARBA" id="ARBA00023136"/>
    </source>
</evidence>
<evidence type="ECO:0000256" key="1">
    <source>
        <dbReference type="ARBA" id="ARBA00004651"/>
    </source>
</evidence>
<evidence type="ECO:0000256" key="6">
    <source>
        <dbReference type="ARBA" id="ARBA00022989"/>
    </source>
</evidence>
<name>A0A672HBL7_SALFA</name>
<dbReference type="GO" id="GO:0005549">
    <property type="term" value="F:odorant binding"/>
    <property type="evidence" value="ECO:0007669"/>
    <property type="project" value="TreeGrafter"/>
</dbReference>
<dbReference type="FunFam" id="1.20.1070.10:FF:000024">
    <property type="entry name" value="Olfactory receptor"/>
    <property type="match status" value="1"/>
</dbReference>
<evidence type="ECO:0000256" key="3">
    <source>
        <dbReference type="ARBA" id="ARBA00022606"/>
    </source>
</evidence>
<keyword evidence="8 13" id="KW-0472">Membrane</keyword>
<keyword evidence="2" id="KW-1003">Cell membrane</keyword>
<evidence type="ECO:0000256" key="13">
    <source>
        <dbReference type="SAM" id="Phobius"/>
    </source>
</evidence>
<dbReference type="GO" id="GO:0005886">
    <property type="term" value="C:plasma membrane"/>
    <property type="evidence" value="ECO:0007669"/>
    <property type="project" value="UniProtKB-SubCell"/>
</dbReference>
<feature type="domain" description="G-protein coupled receptors family 1 profile" evidence="14">
    <location>
        <begin position="40"/>
        <end position="288"/>
    </location>
</feature>
<dbReference type="PANTHER" id="PTHR26451:SF109">
    <property type="entry name" value="ODORANT RECEPTOR-RELATED"/>
    <property type="match status" value="1"/>
</dbReference>
<dbReference type="Pfam" id="PF13853">
    <property type="entry name" value="7tm_4"/>
    <property type="match status" value="1"/>
</dbReference>
<dbReference type="PROSITE" id="PS50262">
    <property type="entry name" value="G_PROTEIN_RECEP_F1_2"/>
    <property type="match status" value="1"/>
</dbReference>
<feature type="transmembrane region" description="Helical" evidence="13">
    <location>
        <begin position="26"/>
        <end position="48"/>
    </location>
</feature>
<dbReference type="Proteomes" id="UP000472267">
    <property type="component" value="Chromosome 10"/>
</dbReference>
<evidence type="ECO:0000256" key="9">
    <source>
        <dbReference type="ARBA" id="ARBA00023157"/>
    </source>
</evidence>